<organism evidence="1 2">
    <name type="scientific">Trifolium medium</name>
    <dbReference type="NCBI Taxonomy" id="97028"/>
    <lineage>
        <taxon>Eukaryota</taxon>
        <taxon>Viridiplantae</taxon>
        <taxon>Streptophyta</taxon>
        <taxon>Embryophyta</taxon>
        <taxon>Tracheophyta</taxon>
        <taxon>Spermatophyta</taxon>
        <taxon>Magnoliopsida</taxon>
        <taxon>eudicotyledons</taxon>
        <taxon>Gunneridae</taxon>
        <taxon>Pentapetalae</taxon>
        <taxon>rosids</taxon>
        <taxon>fabids</taxon>
        <taxon>Fabales</taxon>
        <taxon>Fabaceae</taxon>
        <taxon>Papilionoideae</taxon>
        <taxon>50 kb inversion clade</taxon>
        <taxon>NPAAA clade</taxon>
        <taxon>Hologalegina</taxon>
        <taxon>IRL clade</taxon>
        <taxon>Trifolieae</taxon>
        <taxon>Trifolium</taxon>
    </lineage>
</organism>
<evidence type="ECO:0000313" key="2">
    <source>
        <dbReference type="Proteomes" id="UP000265520"/>
    </source>
</evidence>
<accession>A0A392R6Q7</accession>
<dbReference type="EMBL" id="LXQA010194263">
    <property type="protein sequence ID" value="MCI32298.1"/>
    <property type="molecule type" value="Genomic_DNA"/>
</dbReference>
<feature type="non-terminal residue" evidence="1">
    <location>
        <position position="1"/>
    </location>
</feature>
<dbReference type="PANTHER" id="PTHR48462">
    <property type="entry name" value="PROTEIN, PUTATIVE-RELATED"/>
    <property type="match status" value="1"/>
</dbReference>
<dbReference type="Proteomes" id="UP000265520">
    <property type="component" value="Unassembled WGS sequence"/>
</dbReference>
<keyword evidence="2" id="KW-1185">Reference proteome</keyword>
<name>A0A392R6Q7_9FABA</name>
<reference evidence="1 2" key="1">
    <citation type="journal article" date="2018" name="Front. Plant Sci.">
        <title>Red Clover (Trifolium pratense) and Zigzag Clover (T. medium) - A Picture of Genomic Similarities and Differences.</title>
        <authorList>
            <person name="Dluhosova J."/>
            <person name="Istvanek J."/>
            <person name="Nedelnik J."/>
            <person name="Repkova J."/>
        </authorList>
    </citation>
    <scope>NUCLEOTIDE SEQUENCE [LARGE SCALE GENOMIC DNA]</scope>
    <source>
        <strain evidence="2">cv. 10/8</strain>
        <tissue evidence="1">Leaf</tissue>
    </source>
</reference>
<dbReference type="AlphaFoldDB" id="A0A392R6Q7"/>
<sequence length="63" mass="6547">RAGISVKHEAPVNFLTDSQEGRSTLRATDVLVYGFGWSFPTCGIGGRGLKVGIGQAALQGPMA</sequence>
<evidence type="ECO:0000313" key="1">
    <source>
        <dbReference type="EMBL" id="MCI32298.1"/>
    </source>
</evidence>
<protein>
    <submittedName>
        <fullName evidence="1">LCR-like protein</fullName>
    </submittedName>
</protein>
<dbReference type="PANTHER" id="PTHR48462:SF1">
    <property type="entry name" value="PROTEIN, PUTATIVE-RELATED"/>
    <property type="match status" value="1"/>
</dbReference>
<proteinExistence type="predicted"/>
<comment type="caution">
    <text evidence="1">The sequence shown here is derived from an EMBL/GenBank/DDBJ whole genome shotgun (WGS) entry which is preliminary data.</text>
</comment>